<comment type="caution">
    <text evidence="1">The sequence shown here is derived from an EMBL/GenBank/DDBJ whole genome shotgun (WGS) entry which is preliminary data.</text>
</comment>
<evidence type="ECO:0000313" key="1">
    <source>
        <dbReference type="EMBL" id="KKM61105.1"/>
    </source>
</evidence>
<sequence>MSANPQPAAPSSEKHYTPQEVGELWGFSTSRMIRLFRDEPGVVYLGSRTPNNGKIHPRMHLRIPESVMKRKYKELLVK</sequence>
<dbReference type="EMBL" id="LAZR01011551">
    <property type="protein sequence ID" value="KKM61105.1"/>
    <property type="molecule type" value="Genomic_DNA"/>
</dbReference>
<organism evidence="1">
    <name type="scientific">marine sediment metagenome</name>
    <dbReference type="NCBI Taxonomy" id="412755"/>
    <lineage>
        <taxon>unclassified sequences</taxon>
        <taxon>metagenomes</taxon>
        <taxon>ecological metagenomes</taxon>
    </lineage>
</organism>
<dbReference type="AlphaFoldDB" id="A0A0F9LAH6"/>
<protein>
    <submittedName>
        <fullName evidence="1">Uncharacterized protein</fullName>
    </submittedName>
</protein>
<accession>A0A0F9LAH6</accession>
<proteinExistence type="predicted"/>
<reference evidence="1" key="1">
    <citation type="journal article" date="2015" name="Nature">
        <title>Complex archaea that bridge the gap between prokaryotes and eukaryotes.</title>
        <authorList>
            <person name="Spang A."/>
            <person name="Saw J.H."/>
            <person name="Jorgensen S.L."/>
            <person name="Zaremba-Niedzwiedzka K."/>
            <person name="Martijn J."/>
            <person name="Lind A.E."/>
            <person name="van Eijk R."/>
            <person name="Schleper C."/>
            <person name="Guy L."/>
            <person name="Ettema T.J."/>
        </authorList>
    </citation>
    <scope>NUCLEOTIDE SEQUENCE</scope>
</reference>
<gene>
    <name evidence="1" type="ORF">LCGC14_1535080</name>
</gene>
<name>A0A0F9LAH6_9ZZZZ</name>